<gene>
    <name evidence="1" type="ORF">PBS003_LOCUS6319</name>
</gene>
<dbReference type="Proteomes" id="UP001160483">
    <property type="component" value="Unassembled WGS sequence"/>
</dbReference>
<name>A0AAU9L4K4_9STRA</name>
<proteinExistence type="predicted"/>
<dbReference type="EMBL" id="CAKKTJ010000320">
    <property type="protein sequence ID" value="CAH0479685.1"/>
    <property type="molecule type" value="Genomic_DNA"/>
</dbReference>
<evidence type="ECO:0000313" key="2">
    <source>
        <dbReference type="Proteomes" id="UP001160483"/>
    </source>
</evidence>
<dbReference type="AlphaFoldDB" id="A0AAU9L4K4"/>
<organism evidence="1 2">
    <name type="scientific">Peronospora belbahrii</name>
    <dbReference type="NCBI Taxonomy" id="622444"/>
    <lineage>
        <taxon>Eukaryota</taxon>
        <taxon>Sar</taxon>
        <taxon>Stramenopiles</taxon>
        <taxon>Oomycota</taxon>
        <taxon>Peronosporomycetes</taxon>
        <taxon>Peronosporales</taxon>
        <taxon>Peronosporaceae</taxon>
        <taxon>Peronospora</taxon>
    </lineage>
</organism>
<reference evidence="1" key="1">
    <citation type="submission" date="2021-11" db="EMBL/GenBank/DDBJ databases">
        <authorList>
            <person name="Islam A."/>
            <person name="Islam S."/>
            <person name="Flora M.S."/>
            <person name="Rahman M."/>
            <person name="Ziaur R.M."/>
            <person name="Epstein J.H."/>
            <person name="Hassan M."/>
            <person name="Klassen M."/>
            <person name="Woodard K."/>
            <person name="Webb A."/>
            <person name="Webby R.J."/>
            <person name="El Zowalaty M.E."/>
        </authorList>
    </citation>
    <scope>NUCLEOTIDE SEQUENCE</scope>
    <source>
        <strain evidence="1">Pbs3</strain>
    </source>
</reference>
<accession>A0AAU9L4K4</accession>
<comment type="caution">
    <text evidence="1">The sequence shown here is derived from an EMBL/GenBank/DDBJ whole genome shotgun (WGS) entry which is preliminary data.</text>
</comment>
<evidence type="ECO:0000313" key="1">
    <source>
        <dbReference type="EMBL" id="CAH0479685.1"/>
    </source>
</evidence>
<protein>
    <submittedName>
        <fullName evidence="1">Uncharacterized protein</fullName>
    </submittedName>
</protein>
<sequence>MKEKQLKISQSACIARLVENLNQEGARPVYNPGVDVQNMVKCVVMDAKMVNCLYQLLVGSPLYVTNRTRLNFTLAVCQLSRHWRNRVKSTGSGD</sequence>